<keyword evidence="4" id="KW-0963">Cytoplasm</keyword>
<reference evidence="9 10" key="1">
    <citation type="submission" date="2024-03" db="EMBL/GenBank/DDBJ databases">
        <title>The Acrasis kona genome and developmental transcriptomes reveal deep origins of eukaryotic multicellular pathways.</title>
        <authorList>
            <person name="Sheikh S."/>
            <person name="Fu C.-J."/>
            <person name="Brown M.W."/>
            <person name="Baldauf S.L."/>
        </authorList>
    </citation>
    <scope>NUCLEOTIDE SEQUENCE [LARGE SCALE GENOMIC DNA]</scope>
    <source>
        <strain evidence="9 10">ATCC MYA-3509</strain>
    </source>
</reference>
<evidence type="ECO:0000256" key="1">
    <source>
        <dbReference type="ARBA" id="ARBA00004138"/>
    </source>
</evidence>
<evidence type="ECO:0000259" key="8">
    <source>
        <dbReference type="PROSITE" id="PS50238"/>
    </source>
</evidence>
<dbReference type="Gene3D" id="1.10.555.10">
    <property type="entry name" value="Rho GTPase activation protein"/>
    <property type="match status" value="1"/>
</dbReference>
<dbReference type="AlphaFoldDB" id="A0AAW2YYQ7"/>
<dbReference type="Pfam" id="PF00620">
    <property type="entry name" value="RhoGAP"/>
    <property type="match status" value="1"/>
</dbReference>
<feature type="domain" description="Rho-GAP" evidence="8">
    <location>
        <begin position="487"/>
        <end position="669"/>
    </location>
</feature>
<dbReference type="Pfam" id="PF22544">
    <property type="entry name" value="HYDIN_VesB_CFA65-like_Ig"/>
    <property type="match status" value="1"/>
</dbReference>
<evidence type="ECO:0000313" key="9">
    <source>
        <dbReference type="EMBL" id="KAL0482056.1"/>
    </source>
</evidence>
<dbReference type="InterPro" id="IPR013783">
    <property type="entry name" value="Ig-like_fold"/>
</dbReference>
<feature type="region of interest" description="Disordered" evidence="7">
    <location>
        <begin position="682"/>
        <end position="706"/>
    </location>
</feature>
<feature type="region of interest" description="Disordered" evidence="7">
    <location>
        <begin position="207"/>
        <end position="228"/>
    </location>
</feature>
<evidence type="ECO:0000256" key="5">
    <source>
        <dbReference type="ARBA" id="ARBA00023069"/>
    </source>
</evidence>
<organism evidence="9 10">
    <name type="scientific">Acrasis kona</name>
    <dbReference type="NCBI Taxonomy" id="1008807"/>
    <lineage>
        <taxon>Eukaryota</taxon>
        <taxon>Discoba</taxon>
        <taxon>Heterolobosea</taxon>
        <taxon>Tetramitia</taxon>
        <taxon>Eutetramitia</taxon>
        <taxon>Acrasidae</taxon>
        <taxon>Acrasis</taxon>
    </lineage>
</organism>
<dbReference type="PANTHER" id="PTHR23177:SF58">
    <property type="entry name" value="RHO GTPASE-ACTIVATING PROTEIN GACK"/>
    <property type="match status" value="1"/>
</dbReference>
<dbReference type="Proteomes" id="UP001431209">
    <property type="component" value="Unassembled WGS sequence"/>
</dbReference>
<evidence type="ECO:0000256" key="7">
    <source>
        <dbReference type="SAM" id="MobiDB-lite"/>
    </source>
</evidence>
<name>A0AAW2YYQ7_9EUKA</name>
<evidence type="ECO:0000256" key="4">
    <source>
        <dbReference type="ARBA" id="ARBA00022490"/>
    </source>
</evidence>
<keyword evidence="10" id="KW-1185">Reference proteome</keyword>
<dbReference type="InterPro" id="IPR053879">
    <property type="entry name" value="HYDIN_VesB_CFA65-like_Ig"/>
</dbReference>
<dbReference type="PROSITE" id="PS50238">
    <property type="entry name" value="RHOGAP"/>
    <property type="match status" value="1"/>
</dbReference>
<comment type="subcellular location">
    <subcellularLocation>
        <location evidence="1">Cell projection</location>
        <location evidence="1">Cilium</location>
    </subcellularLocation>
    <subcellularLocation>
        <location evidence="2">Cytoplasm</location>
    </subcellularLocation>
</comment>
<accession>A0AAW2YYQ7</accession>
<dbReference type="InterPro" id="IPR044785">
    <property type="entry name" value="RopGAP1-5"/>
</dbReference>
<keyword evidence="5" id="KW-0969">Cilium</keyword>
<dbReference type="SUPFAM" id="SSF48350">
    <property type="entry name" value="GTPase activation domain, GAP"/>
    <property type="match status" value="1"/>
</dbReference>
<evidence type="ECO:0000256" key="6">
    <source>
        <dbReference type="ARBA" id="ARBA00023273"/>
    </source>
</evidence>
<evidence type="ECO:0000313" key="10">
    <source>
        <dbReference type="Proteomes" id="UP001431209"/>
    </source>
</evidence>
<proteinExistence type="predicted"/>
<comment type="caution">
    <text evidence="9">The sequence shown here is derived from an EMBL/GenBank/DDBJ whole genome shotgun (WGS) entry which is preliminary data.</text>
</comment>
<dbReference type="GO" id="GO:0005096">
    <property type="term" value="F:GTPase activator activity"/>
    <property type="evidence" value="ECO:0007669"/>
    <property type="project" value="UniProtKB-KW"/>
</dbReference>
<feature type="compositionally biased region" description="Low complexity" evidence="7">
    <location>
        <begin position="210"/>
        <end position="223"/>
    </location>
</feature>
<dbReference type="PANTHER" id="PTHR23177">
    <property type="entry name" value="MKIAA1688 PROTEIN"/>
    <property type="match status" value="1"/>
</dbReference>
<dbReference type="GO" id="GO:0005929">
    <property type="term" value="C:cilium"/>
    <property type="evidence" value="ECO:0007669"/>
    <property type="project" value="UniProtKB-SubCell"/>
</dbReference>
<dbReference type="InterPro" id="IPR008936">
    <property type="entry name" value="Rho_GTPase_activation_prot"/>
</dbReference>
<evidence type="ECO:0000256" key="3">
    <source>
        <dbReference type="ARBA" id="ARBA00022468"/>
    </source>
</evidence>
<dbReference type="CDD" id="cd00159">
    <property type="entry name" value="RhoGAP"/>
    <property type="match status" value="1"/>
</dbReference>
<sequence length="744" mass="84896">MSDDREWAGEQKMEILFVDNLGKDEPNINNKSAKVHINENEHATVEQDTGSDGIFQRADKFRKLSRQISTGMSTESDLKFLDGLRGLSSERTRDNLLVPPSPIHRKAGDVDEYELHSHIYEGGTPTNTLDLSLKLFEPTQTSPEEHYTTTNKTTTDVRVKEEQLRSSFDQLNLSPEQLFSSLPIPPNSIFLPNSQHHATLISKLSADNLNTTRRTPRSSRNNSEIPSEELLADAGLEHLSKMNHDATNSPMGTSPTNANSKRMSWKGLSATMPVKKAPASPNFILDPDCIGLFLRSYFESSEKSIKRDRKFIKKFIFSSTPAEVQSHQLKAYGLFYDSLLNSSQKKLDKITGSSASSIKKFIERSDIVLGSPPPMLKLNNYVLDFNSYNEPCALGRTLTEEFTISNKGRDSLHFKFEIDKITTNDYSFTVCPSSGEVKKDKKMSIVVTFTLYNKMKRVQELLVLEVKGGARYYMGLEVICDKRQYGTSLKDVEMTYVDGIGMVPKVLVLLKHLLIKHKAYESQGIFRLNGNDVEVKRIKNEINMDNFNDIEDVNVNDVANLIKIWFRELPSGILDEIPHQKLIDMNITAENRVEKTAELLDQLSEPNRALLFWVLALISDFAKFESISKMNVNNLSIVFAPNLYLKKLENPMMLMILANKLAGHLAHMVLVYRYQQESSKSEGSCTEHYDVEPLDDENNQNFDGDQQEWNEYYRKLDEWEKYQEEHKDDLIEEQNVEYSNKVTD</sequence>
<dbReference type="InterPro" id="IPR000198">
    <property type="entry name" value="RhoGAP_dom"/>
</dbReference>
<dbReference type="EMBL" id="JAOPGA020000810">
    <property type="protein sequence ID" value="KAL0482056.1"/>
    <property type="molecule type" value="Genomic_DNA"/>
</dbReference>
<gene>
    <name evidence="9" type="ORF">AKO1_015036</name>
</gene>
<protein>
    <recommendedName>
        <fullName evidence="8">Rho-GAP domain-containing protein</fullName>
    </recommendedName>
</protein>
<evidence type="ECO:0000256" key="2">
    <source>
        <dbReference type="ARBA" id="ARBA00004496"/>
    </source>
</evidence>
<dbReference type="SMART" id="SM00324">
    <property type="entry name" value="RhoGAP"/>
    <property type="match status" value="1"/>
</dbReference>
<dbReference type="GO" id="GO:0007165">
    <property type="term" value="P:signal transduction"/>
    <property type="evidence" value="ECO:0007669"/>
    <property type="project" value="InterPro"/>
</dbReference>
<keyword evidence="6" id="KW-0966">Cell projection</keyword>
<dbReference type="GO" id="GO:0005737">
    <property type="term" value="C:cytoplasm"/>
    <property type="evidence" value="ECO:0007669"/>
    <property type="project" value="UniProtKB-SubCell"/>
</dbReference>
<dbReference type="Gene3D" id="2.60.40.10">
    <property type="entry name" value="Immunoglobulins"/>
    <property type="match status" value="1"/>
</dbReference>
<keyword evidence="3" id="KW-0343">GTPase activation</keyword>